<keyword evidence="1" id="KW-1133">Transmembrane helix</keyword>
<sequence>MRDRVREDSRRPPYWPHVPPSSEAMRPGLLTVPLGLLALHFVLMLGLERRVPWGERLASYPAALSGLFNPEVLGQTLPLAGLTAAYLAGGLALAWILAALLSRAPRPLLWLLESLPPYLLLVGGVGAALALTLARGWNFPLEAWSPVMLALIAASLALPLAARSALLTRQVREEALAAEHTRVARAMGLAERTVQRRAARLALPERAAGLAGDALGLTLSLAIIEGLLQFPGVGNEAYLAWQGTFAPTIAPGAEAPVADAAFRLQITSASLLLLLGLGLLAAAGLHALARRLDPRPRAGEEAR</sequence>
<accession>A0A2I9D1D2</accession>
<feature type="transmembrane region" description="Helical" evidence="1">
    <location>
        <begin position="29"/>
        <end position="47"/>
    </location>
</feature>
<keyword evidence="1" id="KW-0812">Transmembrane</keyword>
<proteinExistence type="predicted"/>
<dbReference type="AlphaFoldDB" id="A0A2I9D1D2"/>
<feature type="transmembrane region" description="Helical" evidence="1">
    <location>
        <begin position="108"/>
        <end position="131"/>
    </location>
</feature>
<feature type="transmembrane region" description="Helical" evidence="1">
    <location>
        <begin position="143"/>
        <end position="162"/>
    </location>
</feature>
<reference evidence="3" key="1">
    <citation type="submission" date="2018-01" db="EMBL/GenBank/DDBJ databases">
        <title>Draft Genome Sequence of the Radioresistant Bacterium Deinococcus aerius TR0125, Isolated from the Higher Atmosphere above Japan.</title>
        <authorList>
            <person name="Satoh K."/>
            <person name="Arai H."/>
            <person name="Sanzen T."/>
            <person name="Kawaguchi Y."/>
            <person name="Hayashi H."/>
            <person name="Yokobori S."/>
            <person name="Yamagishi A."/>
            <person name="Oono Y."/>
            <person name="Narumi I."/>
        </authorList>
    </citation>
    <scope>NUCLEOTIDE SEQUENCE [LARGE SCALE GENOMIC DNA]</scope>
    <source>
        <strain evidence="3">TR0125</strain>
    </source>
</reference>
<keyword evidence="1" id="KW-0472">Membrane</keyword>
<evidence type="ECO:0008006" key="4">
    <source>
        <dbReference type="Google" id="ProtNLM"/>
    </source>
</evidence>
<dbReference type="Proteomes" id="UP000236569">
    <property type="component" value="Unassembled WGS sequence"/>
</dbReference>
<evidence type="ECO:0000313" key="3">
    <source>
        <dbReference type="Proteomes" id="UP000236569"/>
    </source>
</evidence>
<evidence type="ECO:0000256" key="1">
    <source>
        <dbReference type="SAM" id="Phobius"/>
    </source>
</evidence>
<comment type="caution">
    <text evidence="2">The sequence shown here is derived from an EMBL/GenBank/DDBJ whole genome shotgun (WGS) entry which is preliminary data.</text>
</comment>
<keyword evidence="3" id="KW-1185">Reference proteome</keyword>
<name>A0A2I9D1D2_9DEIO</name>
<evidence type="ECO:0000313" key="2">
    <source>
        <dbReference type="EMBL" id="GBF04186.1"/>
    </source>
</evidence>
<feature type="transmembrane region" description="Helical" evidence="1">
    <location>
        <begin position="271"/>
        <end position="289"/>
    </location>
</feature>
<feature type="transmembrane region" description="Helical" evidence="1">
    <location>
        <begin position="79"/>
        <end position="101"/>
    </location>
</feature>
<dbReference type="EMBL" id="BFAG01000001">
    <property type="protein sequence ID" value="GBF04186.1"/>
    <property type="molecule type" value="Genomic_DNA"/>
</dbReference>
<protein>
    <recommendedName>
        <fullName evidence="4">ABC transmembrane type-1 domain-containing protein</fullName>
    </recommendedName>
</protein>
<gene>
    <name evidence="2" type="ORF">DAERI_010358</name>
</gene>
<organism evidence="2 3">
    <name type="scientific">Deinococcus aerius</name>
    <dbReference type="NCBI Taxonomy" id="200253"/>
    <lineage>
        <taxon>Bacteria</taxon>
        <taxon>Thermotogati</taxon>
        <taxon>Deinococcota</taxon>
        <taxon>Deinococci</taxon>
        <taxon>Deinococcales</taxon>
        <taxon>Deinococcaceae</taxon>
        <taxon>Deinococcus</taxon>
    </lineage>
</organism>